<dbReference type="KEGG" id="sre:PTSG_03478"/>
<accession>F2U5Q5</accession>
<evidence type="ECO:0000256" key="8">
    <source>
        <dbReference type="SAM" id="Phobius"/>
    </source>
</evidence>
<feature type="transmembrane region" description="Helical" evidence="8">
    <location>
        <begin position="120"/>
        <end position="138"/>
    </location>
</feature>
<keyword evidence="4 8" id="KW-1133">Transmembrane helix</keyword>
<comment type="similarity">
    <text evidence="2">Belongs to the nurim family.</text>
</comment>
<feature type="transmembrane region" description="Helical" evidence="8">
    <location>
        <begin position="187"/>
        <end position="204"/>
    </location>
</feature>
<dbReference type="PANTHER" id="PTHR31040:SF1">
    <property type="entry name" value="NURIM"/>
    <property type="match status" value="1"/>
</dbReference>
<feature type="transmembrane region" description="Helical" evidence="8">
    <location>
        <begin position="247"/>
        <end position="274"/>
    </location>
</feature>
<evidence type="ECO:0000256" key="7">
    <source>
        <dbReference type="ARBA" id="ARBA00032957"/>
    </source>
</evidence>
<evidence type="ECO:0000313" key="10">
    <source>
        <dbReference type="Proteomes" id="UP000007799"/>
    </source>
</evidence>
<dbReference type="PANTHER" id="PTHR31040">
    <property type="entry name" value="NURIM"/>
    <property type="match status" value="1"/>
</dbReference>
<evidence type="ECO:0000313" key="9">
    <source>
        <dbReference type="EMBL" id="EGD82846.1"/>
    </source>
</evidence>
<protein>
    <recommendedName>
        <fullName evidence="7">Nuclear envelope membrane protein</fullName>
    </recommendedName>
    <alternativeName>
        <fullName evidence="6">Nuclear rim protein</fullName>
    </alternativeName>
</protein>
<keyword evidence="3 8" id="KW-0812">Transmembrane</keyword>
<dbReference type="EMBL" id="GL832962">
    <property type="protein sequence ID" value="EGD82846.1"/>
    <property type="molecule type" value="Genomic_DNA"/>
</dbReference>
<evidence type="ECO:0000256" key="3">
    <source>
        <dbReference type="ARBA" id="ARBA00022692"/>
    </source>
</evidence>
<evidence type="ECO:0000256" key="2">
    <source>
        <dbReference type="ARBA" id="ARBA00010631"/>
    </source>
</evidence>
<evidence type="ECO:0000256" key="4">
    <source>
        <dbReference type="ARBA" id="ARBA00022989"/>
    </source>
</evidence>
<sequence>MARSTGSSSRDSGNSGVGVGARVGGLLNLLLCGLGAVATLATLLVLTLHVLEAPPAVSVVGSPDDLAQAWSAEATKNSTSTSTTARITNRVLSVLAAFTQLPNTFPAKARFLHADSVSDTLFHDGILLACFCVVHSLLAHRELKQLLHRWHRPLYILVSCFAMQVVYQRWMIGPEMVTVTVVSAKTLFWIRVAALSSLASIILCDDTMDLFGLRQALLNLRNRPVYRKAKALQDLDISIRHRPFLSVLCLLLAYPAITADQLCLAVTFVVYAALGFRVTEANADYVGERLAAKFKRARAVAGL</sequence>
<evidence type="ECO:0000256" key="5">
    <source>
        <dbReference type="ARBA" id="ARBA00023136"/>
    </source>
</evidence>
<dbReference type="GO" id="GO:0031965">
    <property type="term" value="C:nuclear membrane"/>
    <property type="evidence" value="ECO:0007669"/>
    <property type="project" value="TreeGrafter"/>
</dbReference>
<proteinExistence type="inferred from homology"/>
<dbReference type="InterPro" id="IPR033580">
    <property type="entry name" value="Nurim-like"/>
</dbReference>
<dbReference type="GeneID" id="16075794"/>
<dbReference type="AlphaFoldDB" id="F2U5Q5"/>
<gene>
    <name evidence="9" type="ORF">PTSG_03478</name>
</gene>
<feature type="transmembrane region" description="Helical" evidence="8">
    <location>
        <begin position="29"/>
        <end position="51"/>
    </location>
</feature>
<feature type="transmembrane region" description="Helical" evidence="8">
    <location>
        <begin position="150"/>
        <end position="167"/>
    </location>
</feature>
<comment type="subcellular location">
    <subcellularLocation>
        <location evidence="1">Membrane</location>
        <topology evidence="1">Multi-pass membrane protein</topology>
    </subcellularLocation>
</comment>
<reference evidence="9" key="1">
    <citation type="submission" date="2009-08" db="EMBL/GenBank/DDBJ databases">
        <title>Annotation of Salpingoeca rosetta.</title>
        <authorList>
            <consortium name="The Broad Institute Genome Sequencing Platform"/>
            <person name="Russ C."/>
            <person name="Cuomo C."/>
            <person name="Burger G."/>
            <person name="Gray M.W."/>
            <person name="Holland P.W.H."/>
            <person name="King N."/>
            <person name="Lang F.B.F."/>
            <person name="Roger A.J."/>
            <person name="Ruiz-Trillo I."/>
            <person name="Young S.K."/>
            <person name="Zeng Q."/>
            <person name="Gargeya S."/>
            <person name="Alvarado L."/>
            <person name="Berlin A."/>
            <person name="Chapman S.B."/>
            <person name="Chen Z."/>
            <person name="Freedman E."/>
            <person name="Gellesch M."/>
            <person name="Goldberg J."/>
            <person name="Griggs A."/>
            <person name="Gujja S."/>
            <person name="Heilman E."/>
            <person name="Heiman D."/>
            <person name="Howarth C."/>
            <person name="Mehta T."/>
            <person name="Neiman D."/>
            <person name="Pearson M."/>
            <person name="Roberts A."/>
            <person name="Saif S."/>
            <person name="Shea T."/>
            <person name="Shenoy N."/>
            <person name="Sisk P."/>
            <person name="Stolte C."/>
            <person name="Sykes S."/>
            <person name="White J."/>
            <person name="Yandava C."/>
            <person name="Haas B."/>
            <person name="Nusbaum C."/>
            <person name="Birren B."/>
        </authorList>
    </citation>
    <scope>NUCLEOTIDE SEQUENCE [LARGE SCALE GENOMIC DNA]</scope>
    <source>
        <strain evidence="9">ATCC 50818</strain>
    </source>
</reference>
<evidence type="ECO:0000256" key="6">
    <source>
        <dbReference type="ARBA" id="ARBA00031700"/>
    </source>
</evidence>
<dbReference type="RefSeq" id="XP_004995210.1">
    <property type="nucleotide sequence ID" value="XM_004995153.1"/>
</dbReference>
<keyword evidence="10" id="KW-1185">Reference proteome</keyword>
<name>F2U5Q5_SALR5</name>
<organism evidence="10">
    <name type="scientific">Salpingoeca rosetta (strain ATCC 50818 / BSB-021)</name>
    <dbReference type="NCBI Taxonomy" id="946362"/>
    <lineage>
        <taxon>Eukaryota</taxon>
        <taxon>Choanoflagellata</taxon>
        <taxon>Craspedida</taxon>
        <taxon>Salpingoecidae</taxon>
        <taxon>Salpingoeca</taxon>
    </lineage>
</organism>
<evidence type="ECO:0000256" key="1">
    <source>
        <dbReference type="ARBA" id="ARBA00004141"/>
    </source>
</evidence>
<dbReference type="Proteomes" id="UP000007799">
    <property type="component" value="Unassembled WGS sequence"/>
</dbReference>
<dbReference type="InParanoid" id="F2U5Q5"/>
<keyword evidence="5 8" id="KW-0472">Membrane</keyword>
<dbReference type="eggNOG" id="ENOG502QWR6">
    <property type="taxonomic scope" value="Eukaryota"/>
</dbReference>